<protein>
    <submittedName>
        <fullName evidence="1">Uncharacterized protein</fullName>
    </submittedName>
</protein>
<sequence length="542" mass="59710">MWKTSSVRLHNDMSPEATETIPYEIPPIVPEATQSLSTQTSQVAARFEDGFATAMRDNLSAARSSLSGYLNSLLPTPTVAPLIVVNGRSPFEWMWPPESSLHTGRLSALAAQPVIFARKLIQLALCLEHQDIGSSDIPNLCPGEPLSHTAQRFLSIAEHVTSQDLLVDSVDGLEALMLEALYQVHLGNAEDASLIFRRGLSIAESMGLLNAAAVSDERTKSAVFRFIYADRFTSLYRGSPYALDDSSFLRTYVLEADTPASKLERTQIVIAGHIITRNIRMQHKRIQGQVYEKDTLIIDRMLKQSIRSLPTVWWAPPSAAGLMQEEATEATGRLITQMHQFYLVLLSQQPYFLQELHKSTANPDDRASKSEVLNGSLISILSASREIINGFLIERTFRHVPASFKGVEHKAFIAAVSLLLAHIDGHRQGDANSLEYQRPHDLQLIKTVIADIEHMNLSNVGGSDSGVATTLRELSSIEADAADSARYVVWSDWCARTQGLDTSLHPGGSSSLTITIPYFGMIHMLPQISISSRTVSDDGHLV</sequence>
<keyword evidence="2" id="KW-1185">Reference proteome</keyword>
<proteinExistence type="predicted"/>
<name>A0ACC3NZK2_9PEZI</name>
<reference evidence="1" key="1">
    <citation type="submission" date="2023-07" db="EMBL/GenBank/DDBJ databases">
        <title>Black Yeasts Isolated from many extreme environments.</title>
        <authorList>
            <person name="Coleine C."/>
            <person name="Stajich J.E."/>
            <person name="Selbmann L."/>
        </authorList>
    </citation>
    <scope>NUCLEOTIDE SEQUENCE</scope>
    <source>
        <strain evidence="1">CCFEE 5714</strain>
    </source>
</reference>
<evidence type="ECO:0000313" key="1">
    <source>
        <dbReference type="EMBL" id="KAK3725961.1"/>
    </source>
</evidence>
<gene>
    <name evidence="1" type="ORF">LTR37_000109</name>
</gene>
<comment type="caution">
    <text evidence="1">The sequence shown here is derived from an EMBL/GenBank/DDBJ whole genome shotgun (WGS) entry which is preliminary data.</text>
</comment>
<dbReference type="Proteomes" id="UP001281147">
    <property type="component" value="Unassembled WGS sequence"/>
</dbReference>
<evidence type="ECO:0000313" key="2">
    <source>
        <dbReference type="Proteomes" id="UP001281147"/>
    </source>
</evidence>
<accession>A0ACC3NZK2</accession>
<organism evidence="1 2">
    <name type="scientific">Vermiconidia calcicola</name>
    <dbReference type="NCBI Taxonomy" id="1690605"/>
    <lineage>
        <taxon>Eukaryota</taxon>
        <taxon>Fungi</taxon>
        <taxon>Dikarya</taxon>
        <taxon>Ascomycota</taxon>
        <taxon>Pezizomycotina</taxon>
        <taxon>Dothideomycetes</taxon>
        <taxon>Dothideomycetidae</taxon>
        <taxon>Mycosphaerellales</taxon>
        <taxon>Extremaceae</taxon>
        <taxon>Vermiconidia</taxon>
    </lineage>
</organism>
<dbReference type="EMBL" id="JAUTXU010000001">
    <property type="protein sequence ID" value="KAK3725961.1"/>
    <property type="molecule type" value="Genomic_DNA"/>
</dbReference>